<reference evidence="1" key="1">
    <citation type="submission" date="2015-07" db="EMBL/GenBank/DDBJ databases">
        <title>MeaNS - Measles Nucleotide Surveillance Program.</title>
        <authorList>
            <person name="Tran T."/>
            <person name="Druce J."/>
        </authorList>
    </citation>
    <scope>NUCLEOTIDE SEQUENCE</scope>
    <source>
        <strain evidence="1">UCB-OBI-ISO-001</strain>
        <tissue evidence="1">Gonad</tissue>
    </source>
</reference>
<gene>
    <name evidence="1" type="ORF">OCBIM_22005118mg</name>
</gene>
<organism evidence="1">
    <name type="scientific">Octopus bimaculoides</name>
    <name type="common">California two-spotted octopus</name>
    <dbReference type="NCBI Taxonomy" id="37653"/>
    <lineage>
        <taxon>Eukaryota</taxon>
        <taxon>Metazoa</taxon>
        <taxon>Spiralia</taxon>
        <taxon>Lophotrochozoa</taxon>
        <taxon>Mollusca</taxon>
        <taxon>Cephalopoda</taxon>
        <taxon>Coleoidea</taxon>
        <taxon>Octopodiformes</taxon>
        <taxon>Octopoda</taxon>
        <taxon>Incirrata</taxon>
        <taxon>Octopodidae</taxon>
        <taxon>Octopus</taxon>
    </lineage>
</organism>
<protein>
    <submittedName>
        <fullName evidence="1">Uncharacterized protein</fullName>
    </submittedName>
</protein>
<dbReference type="AlphaFoldDB" id="A0A0L8IH29"/>
<dbReference type="EMBL" id="KQ415813">
    <property type="protein sequence ID" value="KOG00324.1"/>
    <property type="molecule type" value="Genomic_DNA"/>
</dbReference>
<proteinExistence type="predicted"/>
<sequence>MCLSLSLSPPYSVLILLQTSVSADHCIEWKWVEALNNRKENKIKNKVRR</sequence>
<evidence type="ECO:0000313" key="1">
    <source>
        <dbReference type="EMBL" id="KOG00324.1"/>
    </source>
</evidence>
<name>A0A0L8IH29_OCTBM</name>
<accession>A0A0L8IH29</accession>